<feature type="non-terminal residue" evidence="2">
    <location>
        <position position="289"/>
    </location>
</feature>
<evidence type="ECO:0000313" key="2">
    <source>
        <dbReference type="EMBL" id="CRK30186.1"/>
    </source>
</evidence>
<sequence>MTERFEDSAPDVASKQRRIRRTAADIAKNKRTDAAAIAEFALNHRIKENRRSSDPSHTKRLARHISQLRYAQTDGIAELPLAAVVDLTRSFTPSEWMAIENSPDQFRRAMEFYRNEVLELDATWMTYYRNLDPRCARLCLLEVVLDAWKGDVSAILADMVKVSNKTSFDQVRVEGHDDSSQSTSIQATSHAGASGSDRLIQVRQDIATAEGIQEDQDDQDNREDHAANAQRDIVNRADALCRQTQQGSLLQPKATSGPDDVMNHAAVQVASNHDEYREDVEQATADNLR</sequence>
<name>A0A0G4M7K6_VERLO</name>
<evidence type="ECO:0000313" key="3">
    <source>
        <dbReference type="Proteomes" id="UP000044602"/>
    </source>
</evidence>
<organism evidence="2 3">
    <name type="scientific">Verticillium longisporum</name>
    <name type="common">Verticillium dahliae var. longisporum</name>
    <dbReference type="NCBI Taxonomy" id="100787"/>
    <lineage>
        <taxon>Eukaryota</taxon>
        <taxon>Fungi</taxon>
        <taxon>Dikarya</taxon>
        <taxon>Ascomycota</taxon>
        <taxon>Pezizomycotina</taxon>
        <taxon>Sordariomycetes</taxon>
        <taxon>Hypocreomycetidae</taxon>
        <taxon>Glomerellales</taxon>
        <taxon>Plectosphaerellaceae</taxon>
        <taxon>Verticillium</taxon>
    </lineage>
</organism>
<dbReference type="Proteomes" id="UP000044602">
    <property type="component" value="Unassembled WGS sequence"/>
</dbReference>
<keyword evidence="3" id="KW-1185">Reference proteome</keyword>
<reference evidence="2 3" key="1">
    <citation type="submission" date="2015-05" db="EMBL/GenBank/DDBJ databases">
        <authorList>
            <person name="Wang D.B."/>
            <person name="Wang M."/>
        </authorList>
    </citation>
    <scope>NUCLEOTIDE SEQUENCE [LARGE SCALE GENOMIC DNA]</scope>
    <source>
        <strain evidence="2">VL1</strain>
    </source>
</reference>
<feature type="region of interest" description="Disordered" evidence="1">
    <location>
        <begin position="172"/>
        <end position="198"/>
    </location>
</feature>
<protein>
    <submittedName>
        <fullName evidence="2">Uncharacterized protein</fullName>
    </submittedName>
</protein>
<evidence type="ECO:0000256" key="1">
    <source>
        <dbReference type="SAM" id="MobiDB-lite"/>
    </source>
</evidence>
<proteinExistence type="predicted"/>
<dbReference type="AlphaFoldDB" id="A0A0G4M7K6"/>
<feature type="compositionally biased region" description="Polar residues" evidence="1">
    <location>
        <begin position="180"/>
        <end position="191"/>
    </location>
</feature>
<dbReference type="EMBL" id="CVQH01021379">
    <property type="protein sequence ID" value="CRK30186.1"/>
    <property type="molecule type" value="Genomic_DNA"/>
</dbReference>
<accession>A0A0G4M7K6</accession>
<gene>
    <name evidence="2" type="ORF">BN1708_018465</name>
</gene>